<evidence type="ECO:0000313" key="2">
    <source>
        <dbReference type="EMBL" id="PWA60087.1"/>
    </source>
</evidence>
<name>A0A2U1MFR8_ARTAN</name>
<dbReference type="Proteomes" id="UP000245207">
    <property type="component" value="Unassembled WGS sequence"/>
</dbReference>
<dbReference type="EMBL" id="PKPP01005444">
    <property type="protein sequence ID" value="PWA60087.1"/>
    <property type="molecule type" value="Genomic_DNA"/>
</dbReference>
<sequence>MNEVNMKVNTMLVKKVKRIQEKYKKLKKERKANIIDSAGSSDFEDLDMGDCSHHERQTETNIQGTHPQVVEQDKGGGLDESANKETGTGGLQEGTVTVGKYEIAKAAEEQSSSKISNQVPVESDEQIALRLQNMLAMIAADPVLKAKYNELQSNCSLSKDEKGKILAEFINRRNQQVTFDQFIKPFKKGENQKKKTASKPTTQPTLDYMKKYLFKNERYTRAELSGKGKEEIVRFYNAA</sequence>
<organism evidence="2 3">
    <name type="scientific">Artemisia annua</name>
    <name type="common">Sweet wormwood</name>
    <dbReference type="NCBI Taxonomy" id="35608"/>
    <lineage>
        <taxon>Eukaryota</taxon>
        <taxon>Viridiplantae</taxon>
        <taxon>Streptophyta</taxon>
        <taxon>Embryophyta</taxon>
        <taxon>Tracheophyta</taxon>
        <taxon>Spermatophyta</taxon>
        <taxon>Magnoliopsida</taxon>
        <taxon>eudicotyledons</taxon>
        <taxon>Gunneridae</taxon>
        <taxon>Pentapetalae</taxon>
        <taxon>asterids</taxon>
        <taxon>campanulids</taxon>
        <taxon>Asterales</taxon>
        <taxon>Asteraceae</taxon>
        <taxon>Asteroideae</taxon>
        <taxon>Anthemideae</taxon>
        <taxon>Artemisiinae</taxon>
        <taxon>Artemisia</taxon>
    </lineage>
</organism>
<evidence type="ECO:0000313" key="3">
    <source>
        <dbReference type="Proteomes" id="UP000245207"/>
    </source>
</evidence>
<keyword evidence="3" id="KW-1185">Reference proteome</keyword>
<protein>
    <submittedName>
        <fullName evidence="2">Uncharacterized protein</fullName>
    </submittedName>
</protein>
<feature type="region of interest" description="Disordered" evidence="1">
    <location>
        <begin position="53"/>
        <end position="92"/>
    </location>
</feature>
<evidence type="ECO:0000256" key="1">
    <source>
        <dbReference type="SAM" id="MobiDB-lite"/>
    </source>
</evidence>
<proteinExistence type="predicted"/>
<accession>A0A2U1MFR8</accession>
<reference evidence="2 3" key="1">
    <citation type="journal article" date="2018" name="Mol. Plant">
        <title>The genome of Artemisia annua provides insight into the evolution of Asteraceae family and artemisinin biosynthesis.</title>
        <authorList>
            <person name="Shen Q."/>
            <person name="Zhang L."/>
            <person name="Liao Z."/>
            <person name="Wang S."/>
            <person name="Yan T."/>
            <person name="Shi P."/>
            <person name="Liu M."/>
            <person name="Fu X."/>
            <person name="Pan Q."/>
            <person name="Wang Y."/>
            <person name="Lv Z."/>
            <person name="Lu X."/>
            <person name="Zhang F."/>
            <person name="Jiang W."/>
            <person name="Ma Y."/>
            <person name="Chen M."/>
            <person name="Hao X."/>
            <person name="Li L."/>
            <person name="Tang Y."/>
            <person name="Lv G."/>
            <person name="Zhou Y."/>
            <person name="Sun X."/>
            <person name="Brodelius P.E."/>
            <person name="Rose J.K.C."/>
            <person name="Tang K."/>
        </authorList>
    </citation>
    <scope>NUCLEOTIDE SEQUENCE [LARGE SCALE GENOMIC DNA]</scope>
    <source>
        <strain evidence="3">cv. Huhao1</strain>
        <tissue evidence="2">Leaf</tissue>
    </source>
</reference>
<comment type="caution">
    <text evidence="2">The sequence shown here is derived from an EMBL/GenBank/DDBJ whole genome shotgun (WGS) entry which is preliminary data.</text>
</comment>
<dbReference type="AlphaFoldDB" id="A0A2U1MFR8"/>
<feature type="compositionally biased region" description="Basic and acidic residues" evidence="1">
    <location>
        <begin position="71"/>
        <end position="83"/>
    </location>
</feature>
<gene>
    <name evidence="2" type="ORF">CTI12_AA322330</name>
</gene>